<sequence length="65" mass="7469">MIINYVAVLFLDNLYVQCFARVAPGKKVLGFEPNADGHGKEEKFITLRHDFNSYQQAPVWVDEPQ</sequence>
<gene>
    <name evidence="1" type="ORF">CHS0354_036520</name>
</gene>
<dbReference type="EMBL" id="JAEAOA010002135">
    <property type="protein sequence ID" value="KAK3587353.1"/>
    <property type="molecule type" value="Genomic_DNA"/>
</dbReference>
<reference evidence="1" key="1">
    <citation type="journal article" date="2021" name="Genome Biol. Evol.">
        <title>A High-Quality Reference Genome for a Parasitic Bivalve with Doubly Uniparental Inheritance (Bivalvia: Unionida).</title>
        <authorList>
            <person name="Smith C.H."/>
        </authorList>
    </citation>
    <scope>NUCLEOTIDE SEQUENCE</scope>
    <source>
        <strain evidence="1">CHS0354</strain>
    </source>
</reference>
<comment type="caution">
    <text evidence="1">The sequence shown here is derived from an EMBL/GenBank/DDBJ whole genome shotgun (WGS) entry which is preliminary data.</text>
</comment>
<keyword evidence="2" id="KW-1185">Reference proteome</keyword>
<reference evidence="1" key="3">
    <citation type="submission" date="2023-05" db="EMBL/GenBank/DDBJ databases">
        <authorList>
            <person name="Smith C.H."/>
        </authorList>
    </citation>
    <scope>NUCLEOTIDE SEQUENCE</scope>
    <source>
        <strain evidence="1">CHS0354</strain>
        <tissue evidence="1">Mantle</tissue>
    </source>
</reference>
<name>A0AAE0VQZ1_9BIVA</name>
<evidence type="ECO:0000313" key="2">
    <source>
        <dbReference type="Proteomes" id="UP001195483"/>
    </source>
</evidence>
<dbReference type="AlphaFoldDB" id="A0AAE0VQZ1"/>
<organism evidence="1 2">
    <name type="scientific">Potamilus streckersoni</name>
    <dbReference type="NCBI Taxonomy" id="2493646"/>
    <lineage>
        <taxon>Eukaryota</taxon>
        <taxon>Metazoa</taxon>
        <taxon>Spiralia</taxon>
        <taxon>Lophotrochozoa</taxon>
        <taxon>Mollusca</taxon>
        <taxon>Bivalvia</taxon>
        <taxon>Autobranchia</taxon>
        <taxon>Heteroconchia</taxon>
        <taxon>Palaeoheterodonta</taxon>
        <taxon>Unionida</taxon>
        <taxon>Unionoidea</taxon>
        <taxon>Unionidae</taxon>
        <taxon>Ambleminae</taxon>
        <taxon>Lampsilini</taxon>
        <taxon>Potamilus</taxon>
    </lineage>
</organism>
<feature type="non-terminal residue" evidence="1">
    <location>
        <position position="65"/>
    </location>
</feature>
<proteinExistence type="predicted"/>
<reference evidence="1" key="2">
    <citation type="journal article" date="2021" name="Genome Biol. Evol.">
        <title>Developing a high-quality reference genome for a parasitic bivalve with doubly uniparental inheritance (Bivalvia: Unionida).</title>
        <authorList>
            <person name="Smith C.H."/>
        </authorList>
    </citation>
    <scope>NUCLEOTIDE SEQUENCE</scope>
    <source>
        <strain evidence="1">CHS0354</strain>
        <tissue evidence="1">Mantle</tissue>
    </source>
</reference>
<evidence type="ECO:0000313" key="1">
    <source>
        <dbReference type="EMBL" id="KAK3587353.1"/>
    </source>
</evidence>
<accession>A0AAE0VQZ1</accession>
<dbReference type="Proteomes" id="UP001195483">
    <property type="component" value="Unassembled WGS sequence"/>
</dbReference>
<protein>
    <submittedName>
        <fullName evidence="1">Uncharacterized protein</fullName>
    </submittedName>
</protein>